<accession>A0A2I2L0S0</accession>
<dbReference type="RefSeq" id="WP_101835493.1">
    <property type="nucleotide sequence ID" value="NZ_FZMO01000539.1"/>
</dbReference>
<feature type="transmembrane region" description="Helical" evidence="1">
    <location>
        <begin position="178"/>
        <end position="203"/>
    </location>
</feature>
<name>A0A2I2L0S0_9ACTN</name>
<dbReference type="OrthoDB" id="3680214at2"/>
<dbReference type="GO" id="GO:0016301">
    <property type="term" value="F:kinase activity"/>
    <property type="evidence" value="ECO:0007669"/>
    <property type="project" value="UniProtKB-KW"/>
</dbReference>
<feature type="transmembrane region" description="Helical" evidence="1">
    <location>
        <begin position="128"/>
        <end position="146"/>
    </location>
</feature>
<proteinExistence type="predicted"/>
<keyword evidence="1" id="KW-1133">Transmembrane helix</keyword>
<keyword evidence="2" id="KW-0808">Transferase</keyword>
<keyword evidence="3" id="KW-1185">Reference proteome</keyword>
<feature type="transmembrane region" description="Helical" evidence="1">
    <location>
        <begin position="153"/>
        <end position="172"/>
    </location>
</feature>
<feature type="transmembrane region" description="Helical" evidence="1">
    <location>
        <begin position="43"/>
        <end position="65"/>
    </location>
</feature>
<dbReference type="EMBL" id="FZMO01000539">
    <property type="protein sequence ID" value="SNQ51510.1"/>
    <property type="molecule type" value="Genomic_DNA"/>
</dbReference>
<evidence type="ECO:0000313" key="3">
    <source>
        <dbReference type="Proteomes" id="UP000234331"/>
    </source>
</evidence>
<organism evidence="2 3">
    <name type="scientific">Frankia canadensis</name>
    <dbReference type="NCBI Taxonomy" id="1836972"/>
    <lineage>
        <taxon>Bacteria</taxon>
        <taxon>Bacillati</taxon>
        <taxon>Actinomycetota</taxon>
        <taxon>Actinomycetes</taxon>
        <taxon>Frankiales</taxon>
        <taxon>Frankiaceae</taxon>
        <taxon>Frankia</taxon>
    </lineage>
</organism>
<keyword evidence="1" id="KW-0472">Membrane</keyword>
<feature type="transmembrane region" description="Helical" evidence="1">
    <location>
        <begin position="100"/>
        <end position="122"/>
    </location>
</feature>
<evidence type="ECO:0000313" key="2">
    <source>
        <dbReference type="EMBL" id="SNQ51510.1"/>
    </source>
</evidence>
<reference evidence="2 3" key="1">
    <citation type="submission" date="2017-06" db="EMBL/GenBank/DDBJ databases">
        <authorList>
            <person name="Kim H.J."/>
            <person name="Triplett B.A."/>
        </authorList>
    </citation>
    <scope>NUCLEOTIDE SEQUENCE [LARGE SCALE GENOMIC DNA]</scope>
    <source>
        <strain evidence="2">FRACA_ARgP5</strain>
    </source>
</reference>
<keyword evidence="1" id="KW-0812">Transmembrane</keyword>
<sequence>MHLGPPVRALRRALIRVDGPAAAPGPRSAAQLRDAYTAGLRRAVATAVLAWYPCTLPVLFVLPAGRYPRPAVLGLWCALGVCVLVVTRRVRRRPATRLDALGLVAVALVVTVATAALVGVSRPDGSRLAIWPVLILPLLLMQVTVARPRRERIIALVATTGTLTAIACADGVPGPLPATQLVAVLNALASLQIVAAMGGPVLLRSADAAARAIDSEARLAARQEAELRIRMDRARALGMIRREVLPLLTALRDGLVDPRDPAVRARCRRDAGTIRRTLVTSQTATLGELAPALFEAETRDLRVDVQVSGDLRAVPDEVRAELAWLLPRALRSLSDGRALLTLICTPAAGSLTLTVPGTSLPPDWTGMTTAGGGEARPDRARLAAVAVRADADDGQLCLDLHWPAGGGLLGRASAGHTRSRPA</sequence>
<feature type="transmembrane region" description="Helical" evidence="1">
    <location>
        <begin position="71"/>
        <end position="88"/>
    </location>
</feature>
<gene>
    <name evidence="2" type="ORF">FRACA_720011</name>
</gene>
<dbReference type="AlphaFoldDB" id="A0A2I2L0S0"/>
<dbReference type="Proteomes" id="UP000234331">
    <property type="component" value="Unassembled WGS sequence"/>
</dbReference>
<protein>
    <submittedName>
        <fullName evidence="2">Histidine kinase</fullName>
    </submittedName>
</protein>
<evidence type="ECO:0000256" key="1">
    <source>
        <dbReference type="SAM" id="Phobius"/>
    </source>
</evidence>
<keyword evidence="2" id="KW-0418">Kinase</keyword>